<organism evidence="11 12">
    <name type="scientific">Neogobius melanostomus</name>
    <name type="common">round goby</name>
    <dbReference type="NCBI Taxonomy" id="47308"/>
    <lineage>
        <taxon>Eukaryota</taxon>
        <taxon>Metazoa</taxon>
        <taxon>Chordata</taxon>
        <taxon>Craniata</taxon>
        <taxon>Vertebrata</taxon>
        <taxon>Euteleostomi</taxon>
        <taxon>Actinopterygii</taxon>
        <taxon>Neopterygii</taxon>
        <taxon>Teleostei</taxon>
        <taxon>Neoteleostei</taxon>
        <taxon>Acanthomorphata</taxon>
        <taxon>Gobiaria</taxon>
        <taxon>Gobiiformes</taxon>
        <taxon>Gobioidei</taxon>
        <taxon>Gobiidae</taxon>
        <taxon>Benthophilinae</taxon>
        <taxon>Neogobiini</taxon>
        <taxon>Neogobius</taxon>
    </lineage>
</organism>
<evidence type="ECO:0000313" key="12">
    <source>
        <dbReference type="Proteomes" id="UP000694523"/>
    </source>
</evidence>
<keyword evidence="3" id="KW-0813">Transport</keyword>
<dbReference type="GO" id="GO:0015189">
    <property type="term" value="F:L-lysine transmembrane transporter activity"/>
    <property type="evidence" value="ECO:0007669"/>
    <property type="project" value="TreeGrafter"/>
</dbReference>
<name>A0A8C6SYC1_9GOBI</name>
<feature type="transmembrane region" description="Helical" evidence="9">
    <location>
        <begin position="94"/>
        <end position="116"/>
    </location>
</feature>
<accession>A0A8C6SYC1</accession>
<comment type="subcellular location">
    <subcellularLocation>
        <location evidence="1">Endomembrane system</location>
        <topology evidence="1">Multi-pass membrane protein</topology>
    </subcellularLocation>
</comment>
<evidence type="ECO:0000256" key="7">
    <source>
        <dbReference type="ARBA" id="ARBA00023136"/>
    </source>
</evidence>
<keyword evidence="8" id="KW-0325">Glycoprotein</keyword>
<evidence type="ECO:0000256" key="6">
    <source>
        <dbReference type="ARBA" id="ARBA00022989"/>
    </source>
</evidence>
<keyword evidence="6 9" id="KW-1133">Transmembrane helix</keyword>
<keyword evidence="12" id="KW-1185">Reference proteome</keyword>
<feature type="transmembrane region" description="Helical" evidence="9">
    <location>
        <begin position="70"/>
        <end position="88"/>
    </location>
</feature>
<proteinExistence type="inferred from homology"/>
<keyword evidence="4 9" id="KW-0812">Transmembrane</keyword>
<dbReference type="PANTHER" id="PTHR43243">
    <property type="entry name" value="INNER MEMBRANE TRANSPORTER YGJI-RELATED"/>
    <property type="match status" value="1"/>
</dbReference>
<evidence type="ECO:0000313" key="11">
    <source>
        <dbReference type="Ensembl" id="ENSNMLP00000013524.1"/>
    </source>
</evidence>
<feature type="domain" description="Cationic amino acid transporter C-terminal" evidence="10">
    <location>
        <begin position="128"/>
        <end position="177"/>
    </location>
</feature>
<dbReference type="InterPro" id="IPR029485">
    <property type="entry name" value="CAT_C"/>
</dbReference>
<sequence>MALLFDLKALVDMMSIGTLFAYTLVAICILKLRYGKLNYCNASSNKPEPLTVRGLFWPQMQPSARTSKNVSVSAVFISSLSLFISGGIEALQAHQWWILLCVSVNLLMLFILIFIIWRQPQSQTKAAFMIPFVPFLPILSTFVNVYLMVQLGSDTWIRYAVWMAIGLIIYFSYGVQYSVQKQRLQRSRDEITIRNIVSGIWPLLSQNSMF</sequence>
<dbReference type="AlphaFoldDB" id="A0A8C6SYC1"/>
<comment type="similarity">
    <text evidence="2">Belongs to the amino acid-polyamine-organocation (APC) superfamily. Cationic amino acid transporter (CAT) (TC 2.A.3.3) family.</text>
</comment>
<keyword evidence="7 9" id="KW-0472">Membrane</keyword>
<dbReference type="Proteomes" id="UP000694523">
    <property type="component" value="Unplaced"/>
</dbReference>
<dbReference type="GO" id="GO:0005886">
    <property type="term" value="C:plasma membrane"/>
    <property type="evidence" value="ECO:0007669"/>
    <property type="project" value="TreeGrafter"/>
</dbReference>
<dbReference type="GO" id="GO:0097638">
    <property type="term" value="P:L-arginine import across plasma membrane"/>
    <property type="evidence" value="ECO:0007669"/>
    <property type="project" value="TreeGrafter"/>
</dbReference>
<evidence type="ECO:0000259" key="10">
    <source>
        <dbReference type="Pfam" id="PF13906"/>
    </source>
</evidence>
<evidence type="ECO:0000256" key="1">
    <source>
        <dbReference type="ARBA" id="ARBA00004127"/>
    </source>
</evidence>
<dbReference type="GO" id="GO:0000064">
    <property type="term" value="F:L-ornithine transmembrane transporter activity"/>
    <property type="evidence" value="ECO:0007669"/>
    <property type="project" value="TreeGrafter"/>
</dbReference>
<dbReference type="Ensembl" id="ENSNMLT00000015217.1">
    <property type="protein sequence ID" value="ENSNMLP00000013524.1"/>
    <property type="gene ID" value="ENSNMLG00000009075.1"/>
</dbReference>
<feature type="transmembrane region" description="Helical" evidence="9">
    <location>
        <begin position="159"/>
        <end position="179"/>
    </location>
</feature>
<evidence type="ECO:0000256" key="8">
    <source>
        <dbReference type="ARBA" id="ARBA00023180"/>
    </source>
</evidence>
<evidence type="ECO:0000256" key="2">
    <source>
        <dbReference type="ARBA" id="ARBA00008572"/>
    </source>
</evidence>
<reference evidence="11" key="1">
    <citation type="submission" date="2025-08" db="UniProtKB">
        <authorList>
            <consortium name="Ensembl"/>
        </authorList>
    </citation>
    <scope>IDENTIFICATION</scope>
</reference>
<dbReference type="PANTHER" id="PTHR43243:SF19">
    <property type="entry name" value="CATIONIC AMINO ACID TRANSPORTER C-TERMINAL DOMAIN-CONTAINING PROTEIN"/>
    <property type="match status" value="1"/>
</dbReference>
<reference evidence="11" key="2">
    <citation type="submission" date="2025-09" db="UniProtKB">
        <authorList>
            <consortium name="Ensembl"/>
        </authorList>
    </citation>
    <scope>IDENTIFICATION</scope>
</reference>
<evidence type="ECO:0000256" key="9">
    <source>
        <dbReference type="SAM" id="Phobius"/>
    </source>
</evidence>
<feature type="transmembrane region" description="Helical" evidence="9">
    <location>
        <begin position="13"/>
        <end position="32"/>
    </location>
</feature>
<evidence type="ECO:0000256" key="5">
    <source>
        <dbReference type="ARBA" id="ARBA00022970"/>
    </source>
</evidence>
<dbReference type="Gene3D" id="1.20.1740.10">
    <property type="entry name" value="Amino acid/polyamine transporter I"/>
    <property type="match status" value="1"/>
</dbReference>
<keyword evidence="5" id="KW-0029">Amino-acid transport</keyword>
<protein>
    <recommendedName>
        <fullName evidence="10">Cationic amino acid transporter C-terminal domain-containing protein</fullName>
    </recommendedName>
</protein>
<dbReference type="FunFam" id="1.20.1740.10:FF:000024">
    <property type="entry name" value="High affinity cationic amino acid transporter 1"/>
    <property type="match status" value="1"/>
</dbReference>
<dbReference type="GO" id="GO:0012505">
    <property type="term" value="C:endomembrane system"/>
    <property type="evidence" value="ECO:0007669"/>
    <property type="project" value="UniProtKB-SubCell"/>
</dbReference>
<evidence type="ECO:0000256" key="3">
    <source>
        <dbReference type="ARBA" id="ARBA00022448"/>
    </source>
</evidence>
<feature type="transmembrane region" description="Helical" evidence="9">
    <location>
        <begin position="128"/>
        <end position="147"/>
    </location>
</feature>
<dbReference type="GO" id="GO:0061459">
    <property type="term" value="F:L-arginine transmembrane transporter activity"/>
    <property type="evidence" value="ECO:0007669"/>
    <property type="project" value="TreeGrafter"/>
</dbReference>
<evidence type="ECO:0000256" key="4">
    <source>
        <dbReference type="ARBA" id="ARBA00022692"/>
    </source>
</evidence>
<dbReference type="Pfam" id="PF13906">
    <property type="entry name" value="AA_permease_C"/>
    <property type="match status" value="1"/>
</dbReference>